<evidence type="ECO:0000313" key="2">
    <source>
        <dbReference type="EMBL" id="WPF82616.1"/>
    </source>
</evidence>
<dbReference type="Proteomes" id="UP001304340">
    <property type="component" value="Chromosome"/>
</dbReference>
<dbReference type="RefSeq" id="WP_319158146.1">
    <property type="nucleotide sequence ID" value="NZ_CP138359.1"/>
</dbReference>
<keyword evidence="3" id="KW-1185">Reference proteome</keyword>
<reference evidence="3" key="1">
    <citation type="submission" date="2023-11" db="EMBL/GenBank/DDBJ databases">
        <authorList>
            <person name="Helweg L.P."/>
            <person name="Kiel A."/>
            <person name="Hitz F."/>
            <person name="Ruckert-Reed C."/>
            <person name="Busche T."/>
            <person name="Kaltschmidt B."/>
            <person name="Kaltschmidt C."/>
        </authorList>
    </citation>
    <scope>NUCLEOTIDE SEQUENCE [LARGE SCALE GENOMIC DNA]</scope>
    <source>
        <strain evidence="3">4.1</strain>
    </source>
</reference>
<feature type="region of interest" description="Disordered" evidence="1">
    <location>
        <begin position="1"/>
        <end position="27"/>
    </location>
</feature>
<dbReference type="InterPro" id="IPR042099">
    <property type="entry name" value="ANL_N_sf"/>
</dbReference>
<feature type="region of interest" description="Disordered" evidence="1">
    <location>
        <begin position="542"/>
        <end position="564"/>
    </location>
</feature>
<protein>
    <submittedName>
        <fullName evidence="2">Phenylacetate--CoA ligase family protein</fullName>
    </submittedName>
</protein>
<dbReference type="AlphaFoldDB" id="A0AAF0Z838"/>
<dbReference type="KEGG" id="sbil:SANBI_000227"/>
<organism evidence="2 3">
    <name type="scientific">Sanguibacter biliveldensis</name>
    <dbReference type="NCBI Taxonomy" id="3030830"/>
    <lineage>
        <taxon>Bacteria</taxon>
        <taxon>Bacillati</taxon>
        <taxon>Actinomycetota</taxon>
        <taxon>Actinomycetes</taxon>
        <taxon>Micrococcales</taxon>
        <taxon>Sanguibacteraceae</taxon>
        <taxon>Sanguibacter</taxon>
    </lineage>
</organism>
<evidence type="ECO:0000256" key="1">
    <source>
        <dbReference type="SAM" id="MobiDB-lite"/>
    </source>
</evidence>
<evidence type="ECO:0000313" key="3">
    <source>
        <dbReference type="Proteomes" id="UP001304340"/>
    </source>
</evidence>
<dbReference type="GO" id="GO:0016874">
    <property type="term" value="F:ligase activity"/>
    <property type="evidence" value="ECO:0007669"/>
    <property type="project" value="UniProtKB-KW"/>
</dbReference>
<dbReference type="SUPFAM" id="SSF56801">
    <property type="entry name" value="Acetyl-CoA synthetase-like"/>
    <property type="match status" value="1"/>
</dbReference>
<sequence length="564" mass="63119">MSKPSRPVPTAPAPPGSTGSTVPDDRPTSALRQAALRLATSAVTTAFRVYRIHPAIWRFTARNYHPAMERFARLNAWMICQHAYLDVPAYTRYVEEGGFRFRWWDLTSYRPTSKHDYVDRYPEDERCWHGVIETVGTVVDESSGSSGTPYNWMRSRRELNTVHKNVAGYITQLFGTQRLFAINAFSMGAWATGTNTGIAMSKIAMVKNTGPEIDKIVDTLRHFGPRYTYLVSAYPPFLKHLRDRLDAEGFDWDRYDLNGFVGGEALTEGLRDYLEERFGRVYSGYGASDLTIGMAGESDLSVWLRRALLTNDRLRTEILGEEEHRTPMIFQYNPLETYLETTADDELLVTLNSSDIMSPKLRYDIGDEAKIVTFPEMRAAVLREPGGERSRLALAFERVFAAQRMKLPFVLLFGRKDSTISYMGANIYPLDVENGLYLDNPHAGSIESFRLALVDVGAHEQRPVIHLQLRADAHLDDAGRAELAERSAAGVLTHLAAVSRDIAQSLEEDPTAADVRIEVHTHGTGPFEGGSTKIKNVYLVDESDRSPGSAGELPAAAVDDARER</sequence>
<dbReference type="PANTHER" id="PTHR43845:SF1">
    <property type="entry name" value="BLR5969 PROTEIN"/>
    <property type="match status" value="1"/>
</dbReference>
<proteinExistence type="predicted"/>
<dbReference type="Gene3D" id="3.40.50.12780">
    <property type="entry name" value="N-terminal domain of ligase-like"/>
    <property type="match status" value="1"/>
</dbReference>
<gene>
    <name evidence="2" type="ORF">SANBI_000227</name>
</gene>
<dbReference type="EMBL" id="CP138359">
    <property type="protein sequence ID" value="WPF82616.1"/>
    <property type="molecule type" value="Genomic_DNA"/>
</dbReference>
<feature type="compositionally biased region" description="Pro residues" evidence="1">
    <location>
        <begin position="1"/>
        <end position="15"/>
    </location>
</feature>
<name>A0AAF0Z838_9MICO</name>
<accession>A0AAF0Z838</accession>
<dbReference type="PANTHER" id="PTHR43845">
    <property type="entry name" value="BLR5969 PROTEIN"/>
    <property type="match status" value="1"/>
</dbReference>
<keyword evidence="2" id="KW-0436">Ligase</keyword>